<dbReference type="GO" id="GO:0006620">
    <property type="term" value="P:post-translational protein targeting to endoplasmic reticulum membrane"/>
    <property type="evidence" value="ECO:0007669"/>
    <property type="project" value="TreeGrafter"/>
</dbReference>
<evidence type="ECO:0000256" key="5">
    <source>
        <dbReference type="ARBA" id="ARBA00022927"/>
    </source>
</evidence>
<dbReference type="GO" id="GO:0003723">
    <property type="term" value="F:RNA binding"/>
    <property type="evidence" value="ECO:0007669"/>
    <property type="project" value="TreeGrafter"/>
</dbReference>
<dbReference type="Gene3D" id="1.10.3380.10">
    <property type="entry name" value="Sec63 N-terminal domain-like domain"/>
    <property type="match status" value="1"/>
</dbReference>
<dbReference type="InterPro" id="IPR036869">
    <property type="entry name" value="J_dom_sf"/>
</dbReference>
<keyword evidence="3 10" id="KW-0812">Transmembrane</keyword>
<sequence>MLEYDDSAFFYFSLTLLTFYLVPVTFTTALQLLRAVIPRNESWASARTDDEKKKVESLKKEVHSAKTLLTSWLFLGKVASLVIGWAIVYVLLSSMTGESVGLAQFDPYAILGVDVGADTKAIKRSYRNLSLKYHPDKNPGNKVAEDMFMKIAKAYEALTDPVARENYIKYGNPDGKQPMAVSIALPTFLLDKDYHNSILILYLIAMVIVIPSLVAMWYASSKKYGENNVMYDTYTWYNHMLGEGARVPQIAEVLAGSAEYRKLNKPRKGEEKDMWALYHKLVAGPREDAVVPKLKYEHPIIVKGTVLLLAHLTRQDLSPPLRRDLRAMLLRSPELIEAMVELTVSRRWLAATAAVLDFSQYVVQGLWTRDSDLMQLPHVTEGMVKAITTGKDAPKSLKNFIQMEGAAAQAAAAKATAGGDESTEALVEHKSFLGELQEQQRSEVWAAMRAIPDVAMEVAAFVEDEEEIAEGDLVTIKVTITRNNLPDGDKCPPVYAPRYPGVREEGWWVLLASTRSNQVLSYGHVQATGRVCEKELKLMAPNRPSTVQLEVIVKSDSYLGLDQKLDVKFDVVSASVLPAYEPHPDDLELDNEPTLFEQVMQGYDESDSDEEEPAKDGAAVLSNGAAAAGDDGDDDDEESEED</sequence>
<dbReference type="SMART" id="SM00973">
    <property type="entry name" value="Sec63"/>
    <property type="match status" value="1"/>
</dbReference>
<dbReference type="Pfam" id="PF02889">
    <property type="entry name" value="Sec63"/>
    <property type="match status" value="1"/>
</dbReference>
<dbReference type="InterPro" id="IPR014756">
    <property type="entry name" value="Ig_E-set"/>
</dbReference>
<dbReference type="Pfam" id="PF00226">
    <property type="entry name" value="DnaJ"/>
    <property type="match status" value="1"/>
</dbReference>
<organism evidence="12 13">
    <name type="scientific">Tribonema minus</name>
    <dbReference type="NCBI Taxonomy" id="303371"/>
    <lineage>
        <taxon>Eukaryota</taxon>
        <taxon>Sar</taxon>
        <taxon>Stramenopiles</taxon>
        <taxon>Ochrophyta</taxon>
        <taxon>PX clade</taxon>
        <taxon>Xanthophyceae</taxon>
        <taxon>Tribonematales</taxon>
        <taxon>Tribonemataceae</taxon>
        <taxon>Tribonema</taxon>
    </lineage>
</organism>
<keyword evidence="13" id="KW-1185">Reference proteome</keyword>
<dbReference type="PROSITE" id="PS00636">
    <property type="entry name" value="DNAJ_1"/>
    <property type="match status" value="1"/>
</dbReference>
<feature type="transmembrane region" description="Helical" evidence="10">
    <location>
        <begin position="68"/>
        <end position="92"/>
    </location>
</feature>
<gene>
    <name evidence="12" type="ORF">JKP88DRAFT_203337</name>
</gene>
<dbReference type="SUPFAM" id="SSF81296">
    <property type="entry name" value="E set domains"/>
    <property type="match status" value="1"/>
</dbReference>
<dbReference type="InterPro" id="IPR004179">
    <property type="entry name" value="Sec63-dom"/>
</dbReference>
<feature type="transmembrane region" description="Helical" evidence="10">
    <location>
        <begin position="12"/>
        <end position="33"/>
    </location>
</feature>
<feature type="compositionally biased region" description="Low complexity" evidence="9">
    <location>
        <begin position="617"/>
        <end position="629"/>
    </location>
</feature>
<keyword evidence="4" id="KW-0256">Endoplasmic reticulum</keyword>
<evidence type="ECO:0000256" key="2">
    <source>
        <dbReference type="ARBA" id="ARBA00022448"/>
    </source>
</evidence>
<evidence type="ECO:0000256" key="4">
    <source>
        <dbReference type="ARBA" id="ARBA00022824"/>
    </source>
</evidence>
<keyword evidence="7 10" id="KW-0472">Membrane</keyword>
<dbReference type="SUPFAM" id="SSF46565">
    <property type="entry name" value="Chaperone J-domain"/>
    <property type="match status" value="1"/>
</dbReference>
<dbReference type="AlphaFoldDB" id="A0A835YIF4"/>
<feature type="transmembrane region" description="Helical" evidence="10">
    <location>
        <begin position="198"/>
        <end position="219"/>
    </location>
</feature>
<evidence type="ECO:0000256" key="8">
    <source>
        <dbReference type="ARBA" id="ARBA00023186"/>
    </source>
</evidence>
<dbReference type="InterPro" id="IPR035892">
    <property type="entry name" value="C2_domain_sf"/>
</dbReference>
<dbReference type="GO" id="GO:0006614">
    <property type="term" value="P:SRP-dependent cotranslational protein targeting to membrane"/>
    <property type="evidence" value="ECO:0007669"/>
    <property type="project" value="TreeGrafter"/>
</dbReference>
<dbReference type="SMART" id="SM00271">
    <property type="entry name" value="DnaJ"/>
    <property type="match status" value="1"/>
</dbReference>
<dbReference type="PROSITE" id="PS50076">
    <property type="entry name" value="DNAJ_2"/>
    <property type="match status" value="1"/>
</dbReference>
<evidence type="ECO:0000256" key="7">
    <source>
        <dbReference type="ARBA" id="ARBA00023136"/>
    </source>
</evidence>
<evidence type="ECO:0000256" key="6">
    <source>
        <dbReference type="ARBA" id="ARBA00022989"/>
    </source>
</evidence>
<dbReference type="GO" id="GO:0008320">
    <property type="term" value="F:protein transmembrane transporter activity"/>
    <property type="evidence" value="ECO:0007669"/>
    <property type="project" value="TreeGrafter"/>
</dbReference>
<feature type="region of interest" description="Disordered" evidence="9">
    <location>
        <begin position="602"/>
        <end position="642"/>
    </location>
</feature>
<feature type="domain" description="J" evidence="11">
    <location>
        <begin position="106"/>
        <end position="171"/>
    </location>
</feature>
<evidence type="ECO:0000256" key="9">
    <source>
        <dbReference type="SAM" id="MobiDB-lite"/>
    </source>
</evidence>
<dbReference type="InterPro" id="IPR001623">
    <property type="entry name" value="DnaJ_domain"/>
</dbReference>
<dbReference type="PANTHER" id="PTHR24075">
    <property type="entry name" value="SEC63 DOMAIN-CONTAINING"/>
    <property type="match status" value="1"/>
</dbReference>
<dbReference type="InterPro" id="IPR018253">
    <property type="entry name" value="DnaJ_domain_CS"/>
</dbReference>
<evidence type="ECO:0000256" key="3">
    <source>
        <dbReference type="ARBA" id="ARBA00022692"/>
    </source>
</evidence>
<name>A0A835YIF4_9STRA</name>
<evidence type="ECO:0000259" key="11">
    <source>
        <dbReference type="PROSITE" id="PS50076"/>
    </source>
</evidence>
<evidence type="ECO:0000256" key="10">
    <source>
        <dbReference type="SAM" id="Phobius"/>
    </source>
</evidence>
<feature type="compositionally biased region" description="Acidic residues" evidence="9">
    <location>
        <begin position="604"/>
        <end position="613"/>
    </location>
</feature>
<comment type="subcellular location">
    <subcellularLocation>
        <location evidence="1">Endoplasmic reticulum membrane</location>
        <topology evidence="1">Multi-pass membrane protein</topology>
    </subcellularLocation>
</comment>
<proteinExistence type="predicted"/>
<comment type="caution">
    <text evidence="12">The sequence shown here is derived from an EMBL/GenBank/DDBJ whole genome shotgun (WGS) entry which is preliminary data.</text>
</comment>
<dbReference type="GO" id="GO:0031207">
    <property type="term" value="C:Sec62/Sec63 complex"/>
    <property type="evidence" value="ECO:0007669"/>
    <property type="project" value="TreeGrafter"/>
</dbReference>
<reference evidence="12" key="1">
    <citation type="submission" date="2021-02" db="EMBL/GenBank/DDBJ databases">
        <title>First Annotated Genome of the Yellow-green Alga Tribonema minus.</title>
        <authorList>
            <person name="Mahan K.M."/>
        </authorList>
    </citation>
    <scope>NUCLEOTIDE SEQUENCE</scope>
    <source>
        <strain evidence="12">UTEX B ZZ1240</strain>
    </source>
</reference>
<keyword evidence="6 10" id="KW-1133">Transmembrane helix</keyword>
<keyword evidence="8" id="KW-0143">Chaperone</keyword>
<evidence type="ECO:0000313" key="12">
    <source>
        <dbReference type="EMBL" id="KAG5175937.1"/>
    </source>
</evidence>
<dbReference type="EMBL" id="JAFCMP010000543">
    <property type="protein sequence ID" value="KAG5175937.1"/>
    <property type="molecule type" value="Genomic_DNA"/>
</dbReference>
<dbReference type="PANTHER" id="PTHR24075:SF0">
    <property type="entry name" value="TRANSLOCATION PROTEIN SEC63 HOMOLOG"/>
    <property type="match status" value="1"/>
</dbReference>
<feature type="compositionally biased region" description="Acidic residues" evidence="9">
    <location>
        <begin position="630"/>
        <end position="642"/>
    </location>
</feature>
<accession>A0A835YIF4</accession>
<dbReference type="CDD" id="cd06257">
    <property type="entry name" value="DnaJ"/>
    <property type="match status" value="1"/>
</dbReference>
<keyword evidence="2" id="KW-0813">Transport</keyword>
<protein>
    <submittedName>
        <fullName evidence="12">DnaJ-like/ Sec63 translocase subunit</fullName>
    </submittedName>
</protein>
<keyword evidence="5" id="KW-0653">Protein transport</keyword>
<dbReference type="SUPFAM" id="SSF158702">
    <property type="entry name" value="Sec63 N-terminal domain-like"/>
    <property type="match status" value="1"/>
</dbReference>
<dbReference type="Proteomes" id="UP000664859">
    <property type="component" value="Unassembled WGS sequence"/>
</dbReference>
<dbReference type="Gene3D" id="2.60.40.150">
    <property type="entry name" value="C2 domain"/>
    <property type="match status" value="1"/>
</dbReference>
<dbReference type="PRINTS" id="PR00625">
    <property type="entry name" value="JDOMAIN"/>
</dbReference>
<dbReference type="OrthoDB" id="1734229at2759"/>
<evidence type="ECO:0000313" key="13">
    <source>
        <dbReference type="Proteomes" id="UP000664859"/>
    </source>
</evidence>
<evidence type="ECO:0000256" key="1">
    <source>
        <dbReference type="ARBA" id="ARBA00004477"/>
    </source>
</evidence>
<dbReference type="Gene3D" id="1.10.287.110">
    <property type="entry name" value="DnaJ domain"/>
    <property type="match status" value="1"/>
</dbReference>